<sequence>MKEIELRFQVPPAQWEAVHRWVSGDDEPAGIGAHHERLKASYFDTPDRQLARAGYALRLRLEGQTWVQTLKGAAPDGMTRLEHNVPVATPLDGGLPALDLARHADHPAGQGLQALLERLGSPALLALFHTDIERLSRALSTPFGEVELALDHGALLAGEGPDERRTPVAELEIELKQGDPRAVLEVARDWALGRFALTLELRTKALRGDLLARREAVAPAHASTAAVWQPGQTQAQALTVLLKSVVEPVLGNASQIVTGLQQPEHLHQLRVALRRLRVGVDLLATATPSVTDADLIALRSLGEGAKQLGQMLAEARDADAQTQAAWRQDLERAWRQAAVAVPVAGGATEVALRKRPLEGPAPSDLLAEPLWQGWMLSIVAWLVRGWPANEPIEAVVPDVEKLGDKALHLARRFDKLDVEGRHHLRRRLRRWKMALEMTGSLRAAKPGRSVSGDKAHELREQAPSISPSRAMPREVVKWMARVQDVQKPLGALNDLETGLVHARAALVRALATGQAEEAARAGFELAWLLPVRNDALARMRRRVKRLKR</sequence>
<dbReference type="InterPro" id="IPR033469">
    <property type="entry name" value="CYTH-like_dom_sf"/>
</dbReference>
<gene>
    <name evidence="2" type="ORF">RD2015_465</name>
</gene>
<dbReference type="EMBL" id="CP013729">
    <property type="protein sequence ID" value="ALV04967.1"/>
    <property type="molecule type" value="Genomic_DNA"/>
</dbReference>
<dbReference type="Gene3D" id="1.40.20.10">
    <property type="entry name" value="CHAD domain"/>
    <property type="match status" value="1"/>
</dbReference>
<feature type="compositionally biased region" description="Basic and acidic residues" evidence="1">
    <location>
        <begin position="451"/>
        <end position="460"/>
    </location>
</feature>
<dbReference type="InterPro" id="IPR039013">
    <property type="entry name" value="YgiF"/>
</dbReference>
<keyword evidence="3" id="KW-1185">Reference proteome</keyword>
<dbReference type="SMART" id="SM00880">
    <property type="entry name" value="CHAD"/>
    <property type="match status" value="1"/>
</dbReference>
<evidence type="ECO:0000313" key="2">
    <source>
        <dbReference type="EMBL" id="ALV04967.1"/>
    </source>
</evidence>
<dbReference type="PROSITE" id="PS51707">
    <property type="entry name" value="CYTH"/>
    <property type="match status" value="1"/>
</dbReference>
<evidence type="ECO:0000313" key="3">
    <source>
        <dbReference type="Proteomes" id="UP000060699"/>
    </source>
</evidence>
<dbReference type="GO" id="GO:0050355">
    <property type="term" value="F:inorganic triphosphate phosphatase activity"/>
    <property type="evidence" value="ECO:0007669"/>
    <property type="project" value="InterPro"/>
</dbReference>
<organism evidence="2 3">
    <name type="scientific">Roseateles depolymerans</name>
    <dbReference type="NCBI Taxonomy" id="76731"/>
    <lineage>
        <taxon>Bacteria</taxon>
        <taxon>Pseudomonadati</taxon>
        <taxon>Pseudomonadota</taxon>
        <taxon>Betaproteobacteria</taxon>
        <taxon>Burkholderiales</taxon>
        <taxon>Sphaerotilaceae</taxon>
        <taxon>Roseateles</taxon>
    </lineage>
</organism>
<dbReference type="SUPFAM" id="SSF55154">
    <property type="entry name" value="CYTH-like phosphatases"/>
    <property type="match status" value="1"/>
</dbReference>
<dbReference type="OrthoDB" id="3034217at2"/>
<dbReference type="CDD" id="cd07756">
    <property type="entry name" value="CYTH-like_Pase_CHAD"/>
    <property type="match status" value="1"/>
</dbReference>
<dbReference type="PANTHER" id="PTHR39569">
    <property type="entry name" value="INORGANIC TRIPHOSPHATASE"/>
    <property type="match status" value="1"/>
</dbReference>
<evidence type="ECO:0000256" key="1">
    <source>
        <dbReference type="SAM" id="MobiDB-lite"/>
    </source>
</evidence>
<name>A0A0U3LJB6_9BURK</name>
<protein>
    <submittedName>
        <fullName evidence="2">Adenylate cyclase</fullName>
    </submittedName>
</protein>
<dbReference type="PANTHER" id="PTHR39569:SF1">
    <property type="entry name" value="INORGANIC TRIPHOSPHATASE"/>
    <property type="match status" value="1"/>
</dbReference>
<feature type="region of interest" description="Disordered" evidence="1">
    <location>
        <begin position="444"/>
        <end position="466"/>
    </location>
</feature>
<dbReference type="PROSITE" id="PS51708">
    <property type="entry name" value="CHAD"/>
    <property type="match status" value="1"/>
</dbReference>
<dbReference type="STRING" id="76731.RD2015_465"/>
<dbReference type="Gene3D" id="2.40.320.10">
    <property type="entry name" value="Hypothetical Protein Pfu-838710-001"/>
    <property type="match status" value="1"/>
</dbReference>
<dbReference type="AlphaFoldDB" id="A0A0U3LJB6"/>
<dbReference type="SMART" id="SM01118">
    <property type="entry name" value="CYTH"/>
    <property type="match status" value="1"/>
</dbReference>
<reference evidence="2 3" key="1">
    <citation type="submission" date="2015-12" db="EMBL/GenBank/DDBJ databases">
        <title>Complete genome of Roseateles depolymerans KCTC 42856.</title>
        <authorList>
            <person name="Kim K.M."/>
        </authorList>
    </citation>
    <scope>NUCLEOTIDE SEQUENCE [LARGE SCALE GENOMIC DNA]</scope>
    <source>
        <strain evidence="2 3">KCTC 42856</strain>
    </source>
</reference>
<dbReference type="Pfam" id="PF05235">
    <property type="entry name" value="CHAD"/>
    <property type="match status" value="1"/>
</dbReference>
<dbReference type="InterPro" id="IPR023577">
    <property type="entry name" value="CYTH_domain"/>
</dbReference>
<dbReference type="Pfam" id="PF01928">
    <property type="entry name" value="CYTH"/>
    <property type="match status" value="1"/>
</dbReference>
<accession>A0A0U3LJB6</accession>
<dbReference type="InterPro" id="IPR038186">
    <property type="entry name" value="CHAD_dom_sf"/>
</dbReference>
<dbReference type="Proteomes" id="UP000060699">
    <property type="component" value="Chromosome"/>
</dbReference>
<dbReference type="KEGG" id="rdp:RD2015_465"/>
<dbReference type="RefSeq" id="WP_058933522.1">
    <property type="nucleotide sequence ID" value="NZ_CP013729.1"/>
</dbReference>
<dbReference type="GO" id="GO:0046872">
    <property type="term" value="F:metal ion binding"/>
    <property type="evidence" value="ECO:0007669"/>
    <property type="project" value="TreeGrafter"/>
</dbReference>
<proteinExistence type="predicted"/>
<dbReference type="InterPro" id="IPR007899">
    <property type="entry name" value="CHAD_dom"/>
</dbReference>